<keyword evidence="3" id="KW-0808">Transferase</keyword>
<evidence type="ECO:0000256" key="1">
    <source>
        <dbReference type="ARBA" id="ARBA00012513"/>
    </source>
</evidence>
<reference evidence="9 10" key="1">
    <citation type="journal article" date="2024" name="BMC Biol.">
        <title>Comparative genomics of Ascetosporea gives new insight into the evolutionary basis for animal parasitism in Rhizaria.</title>
        <authorList>
            <person name="Hiltunen Thoren M."/>
            <person name="Onut-Brannstrom I."/>
            <person name="Alfjorden A."/>
            <person name="Peckova H."/>
            <person name="Swords F."/>
            <person name="Hooper C."/>
            <person name="Holzer A.S."/>
            <person name="Bass D."/>
            <person name="Burki F."/>
        </authorList>
    </citation>
    <scope>NUCLEOTIDE SEQUENCE [LARGE SCALE GENOMIC DNA]</scope>
    <source>
        <strain evidence="9">20-A016</strain>
    </source>
</reference>
<keyword evidence="10" id="KW-1185">Reference proteome</keyword>
<dbReference type="InterPro" id="IPR011009">
    <property type="entry name" value="Kinase-like_dom_sf"/>
</dbReference>
<evidence type="ECO:0000256" key="4">
    <source>
        <dbReference type="ARBA" id="ARBA00022741"/>
    </source>
</evidence>
<evidence type="ECO:0000256" key="8">
    <source>
        <dbReference type="ARBA" id="ARBA00048679"/>
    </source>
</evidence>
<proteinExistence type="predicted"/>
<dbReference type="SUPFAM" id="SSF56112">
    <property type="entry name" value="Protein kinase-like (PK-like)"/>
    <property type="match status" value="1"/>
</dbReference>
<evidence type="ECO:0000256" key="6">
    <source>
        <dbReference type="ARBA" id="ARBA00022840"/>
    </source>
</evidence>
<keyword evidence="4" id="KW-0547">Nucleotide-binding</keyword>
<evidence type="ECO:0000256" key="3">
    <source>
        <dbReference type="ARBA" id="ARBA00022679"/>
    </source>
</evidence>
<evidence type="ECO:0000256" key="2">
    <source>
        <dbReference type="ARBA" id="ARBA00022527"/>
    </source>
</evidence>
<evidence type="ECO:0000256" key="5">
    <source>
        <dbReference type="ARBA" id="ARBA00022777"/>
    </source>
</evidence>
<evidence type="ECO:0000256" key="7">
    <source>
        <dbReference type="ARBA" id="ARBA00047899"/>
    </source>
</evidence>
<keyword evidence="2" id="KW-0723">Serine/threonine-protein kinase</keyword>
<dbReference type="EC" id="2.7.11.1" evidence="1"/>
<gene>
    <name evidence="9" type="ORF">MHBO_003426</name>
</gene>
<dbReference type="EMBL" id="JBDODL010001911">
    <property type="protein sequence ID" value="MES1921896.1"/>
    <property type="molecule type" value="Genomic_DNA"/>
</dbReference>
<comment type="caution">
    <text evidence="9">The sequence shown here is derived from an EMBL/GenBank/DDBJ whole genome shotgun (WGS) entry which is preliminary data.</text>
</comment>
<accession>A0ABV2AR04</accession>
<dbReference type="Proteomes" id="UP001439008">
    <property type="component" value="Unassembled WGS sequence"/>
</dbReference>
<keyword evidence="5" id="KW-0418">Kinase</keyword>
<comment type="catalytic activity">
    <reaction evidence="7">
        <text>L-threonyl-[protein] + ATP = O-phospho-L-threonyl-[protein] + ADP + H(+)</text>
        <dbReference type="Rhea" id="RHEA:46608"/>
        <dbReference type="Rhea" id="RHEA-COMP:11060"/>
        <dbReference type="Rhea" id="RHEA-COMP:11605"/>
        <dbReference type="ChEBI" id="CHEBI:15378"/>
        <dbReference type="ChEBI" id="CHEBI:30013"/>
        <dbReference type="ChEBI" id="CHEBI:30616"/>
        <dbReference type="ChEBI" id="CHEBI:61977"/>
        <dbReference type="ChEBI" id="CHEBI:456216"/>
        <dbReference type="EC" id="2.7.11.1"/>
    </reaction>
</comment>
<dbReference type="PANTHER" id="PTHR47634">
    <property type="entry name" value="PROTEIN KINASE DOMAIN-CONTAINING PROTEIN-RELATED"/>
    <property type="match status" value="1"/>
</dbReference>
<evidence type="ECO:0000313" key="10">
    <source>
        <dbReference type="Proteomes" id="UP001439008"/>
    </source>
</evidence>
<name>A0ABV2AR04_9EUKA</name>
<protein>
    <recommendedName>
        <fullName evidence="1">non-specific serine/threonine protein kinase</fullName>
        <ecNumber evidence="1">2.7.11.1</ecNumber>
    </recommendedName>
</protein>
<dbReference type="Gene3D" id="1.10.510.10">
    <property type="entry name" value="Transferase(Phosphotransferase) domain 1"/>
    <property type="match status" value="1"/>
</dbReference>
<dbReference type="PANTHER" id="PTHR47634:SF9">
    <property type="entry name" value="PROTEIN KINASE DOMAIN-CONTAINING PROTEIN-RELATED"/>
    <property type="match status" value="1"/>
</dbReference>
<sequence>MIELIGPMPMDFIKNGGFPKKFFKPNGKLKIIAQIDEWKLEDVFREEFGFDRITVQKLTDFILPMLQLDPKDRISAAEALNHPFLR</sequence>
<organism evidence="9 10">
    <name type="scientific">Bonamia ostreae</name>
    <dbReference type="NCBI Taxonomy" id="126728"/>
    <lineage>
        <taxon>Eukaryota</taxon>
        <taxon>Sar</taxon>
        <taxon>Rhizaria</taxon>
        <taxon>Endomyxa</taxon>
        <taxon>Ascetosporea</taxon>
        <taxon>Haplosporida</taxon>
        <taxon>Bonamia</taxon>
    </lineage>
</organism>
<comment type="catalytic activity">
    <reaction evidence="8">
        <text>L-seryl-[protein] + ATP = O-phospho-L-seryl-[protein] + ADP + H(+)</text>
        <dbReference type="Rhea" id="RHEA:17989"/>
        <dbReference type="Rhea" id="RHEA-COMP:9863"/>
        <dbReference type="Rhea" id="RHEA-COMP:11604"/>
        <dbReference type="ChEBI" id="CHEBI:15378"/>
        <dbReference type="ChEBI" id="CHEBI:29999"/>
        <dbReference type="ChEBI" id="CHEBI:30616"/>
        <dbReference type="ChEBI" id="CHEBI:83421"/>
        <dbReference type="ChEBI" id="CHEBI:456216"/>
        <dbReference type="EC" id="2.7.11.1"/>
    </reaction>
</comment>
<keyword evidence="6" id="KW-0067">ATP-binding</keyword>
<dbReference type="InterPro" id="IPR051334">
    <property type="entry name" value="SRPK"/>
</dbReference>
<evidence type="ECO:0000313" key="9">
    <source>
        <dbReference type="EMBL" id="MES1921896.1"/>
    </source>
</evidence>